<dbReference type="Proteomes" id="UP000016491">
    <property type="component" value="Unassembled WGS sequence"/>
</dbReference>
<dbReference type="AlphaFoldDB" id="A0ABC9TW77"/>
<sequence length="61" mass="6815">MPAAVGNYVATAARRRRRILRTGFLFGWKVRPVNEPMPVRQNMAAKRPGSGTKACLGRLVY</sequence>
<evidence type="ECO:0000313" key="2">
    <source>
        <dbReference type="Proteomes" id="UP000016491"/>
    </source>
</evidence>
<comment type="caution">
    <text evidence="1">The sequence shown here is derived from an EMBL/GenBank/DDBJ whole genome shotgun (WGS) entry which is preliminary data.</text>
</comment>
<reference evidence="1 2" key="1">
    <citation type="submission" date="2013-07" db="EMBL/GenBank/DDBJ databases">
        <authorList>
            <person name="Weinstock G."/>
            <person name="Sodergren E."/>
            <person name="Wylie T."/>
            <person name="Fulton L."/>
            <person name="Fulton R."/>
            <person name="Fronick C."/>
            <person name="O'Laughlin M."/>
            <person name="Godfrey J."/>
            <person name="Miner T."/>
            <person name="Herter B."/>
            <person name="Appelbaum E."/>
            <person name="Cordes M."/>
            <person name="Lek S."/>
            <person name="Wollam A."/>
            <person name="Pepin K.H."/>
            <person name="Palsikar V.B."/>
            <person name="Mitreva M."/>
            <person name="Wilson R.K."/>
        </authorList>
    </citation>
    <scope>NUCLEOTIDE SEQUENCE [LARGE SCALE GENOMIC DNA]</scope>
    <source>
        <strain evidence="1 2">ATCC 14940</strain>
    </source>
</reference>
<gene>
    <name evidence="1" type="ORF">CLOSYM_02962</name>
</gene>
<protein>
    <submittedName>
        <fullName evidence="1">Uncharacterized protein</fullName>
    </submittedName>
</protein>
<evidence type="ECO:0000313" key="1">
    <source>
        <dbReference type="EMBL" id="ERI75897.1"/>
    </source>
</evidence>
<organism evidence="1 2">
    <name type="scientific">[Clostridium] symbiosum ATCC 14940</name>
    <dbReference type="NCBI Taxonomy" id="411472"/>
    <lineage>
        <taxon>Bacteria</taxon>
        <taxon>Bacillati</taxon>
        <taxon>Bacillota</taxon>
        <taxon>Clostridia</taxon>
        <taxon>Lachnospirales</taxon>
        <taxon>Lachnospiraceae</taxon>
        <taxon>Otoolea</taxon>
    </lineage>
</organism>
<name>A0ABC9TW77_CLOSY</name>
<proteinExistence type="predicted"/>
<accession>A0ABC9TW77</accession>
<dbReference type="EMBL" id="AWSU01000230">
    <property type="protein sequence ID" value="ERI75897.1"/>
    <property type="molecule type" value="Genomic_DNA"/>
</dbReference>